<dbReference type="GO" id="GO:0003995">
    <property type="term" value="F:acyl-CoA dehydrogenase activity"/>
    <property type="evidence" value="ECO:0007669"/>
    <property type="project" value="InterPro"/>
</dbReference>
<feature type="domain" description="Acyl-CoA oxidase/dehydrogenase middle" evidence="8">
    <location>
        <begin position="147"/>
        <end position="240"/>
    </location>
</feature>
<sequence>MAGSGILGQAPSGMTPLGMAILGDTLDWPFFEDRHRGFAEGLSAWADATLTGLPHDDVDAACRARVKALGEAGFLKAVVPAAYGGLSEALDVRTLCLAREILAARDGLADFAFAMQGLGTGSITLAGSQAMKQHILPGIRDGKRIAAFALSEREAGSDVAAMATSATPDGNTHIRIDGEKTWISNGGIADHYVVFARTAEAPGARGLSAFLVEADTPGLSIAERIDVIAPHPLATLRFDACRIPVENRIGGPGDGFKVAMATLDIFRSTVGAAALGFARRALHETVSHANGRKLFGGTLGDLQLSQAAIADSAAEVDAAALLIYRAAWTKDRGAPRVTREAALAKLVATENAQRVIDRAVQIHGGLGVTKGVKVEELYREIRALRIYEGASEVQKVVIARDLLKTHAEKAGERDDSNRIREIGA</sequence>
<dbReference type="Pfam" id="PF02771">
    <property type="entry name" value="Acyl-CoA_dh_N"/>
    <property type="match status" value="1"/>
</dbReference>
<dbReference type="InterPro" id="IPR013786">
    <property type="entry name" value="AcylCoA_DH/ox_N"/>
</dbReference>
<reference evidence="10 11" key="1">
    <citation type="submission" date="2018-01" db="EMBL/GenBank/DDBJ databases">
        <title>Genomic Encyclopedia of Type Strains, Phase III (KMG-III): the genomes of soil and plant-associated and newly described type strains.</title>
        <authorList>
            <person name="Whitman W."/>
        </authorList>
    </citation>
    <scope>NUCLEOTIDE SEQUENCE [LARGE SCALE GENOMIC DNA]</scope>
    <source>
        <strain evidence="10 11">1131</strain>
    </source>
</reference>
<evidence type="ECO:0000259" key="7">
    <source>
        <dbReference type="Pfam" id="PF00441"/>
    </source>
</evidence>
<dbReference type="PANTHER" id="PTHR43884">
    <property type="entry name" value="ACYL-COA DEHYDROGENASE"/>
    <property type="match status" value="1"/>
</dbReference>
<evidence type="ECO:0000256" key="4">
    <source>
        <dbReference type="ARBA" id="ARBA00022827"/>
    </source>
</evidence>
<proteinExistence type="inferred from homology"/>
<dbReference type="Gene3D" id="1.20.140.10">
    <property type="entry name" value="Butyryl-CoA Dehydrogenase, subunit A, domain 3"/>
    <property type="match status" value="1"/>
</dbReference>
<feature type="domain" description="Acyl-CoA dehydrogenase/oxidase N-terminal" evidence="9">
    <location>
        <begin position="62"/>
        <end position="142"/>
    </location>
</feature>
<evidence type="ECO:0000313" key="11">
    <source>
        <dbReference type="Proteomes" id="UP000236919"/>
    </source>
</evidence>
<dbReference type="InterPro" id="IPR046373">
    <property type="entry name" value="Acyl-CoA_Oxase/DH_mid-dom_sf"/>
</dbReference>
<evidence type="ECO:0000313" key="10">
    <source>
        <dbReference type="EMBL" id="POR47812.1"/>
    </source>
</evidence>
<gene>
    <name evidence="10" type="ORF">CYD53_11777</name>
</gene>
<keyword evidence="3 6" id="KW-0285">Flavoprotein</keyword>
<dbReference type="GO" id="GO:0050660">
    <property type="term" value="F:flavin adenine dinucleotide binding"/>
    <property type="evidence" value="ECO:0007669"/>
    <property type="project" value="InterPro"/>
</dbReference>
<dbReference type="Pfam" id="PF02770">
    <property type="entry name" value="Acyl-CoA_dh_M"/>
    <property type="match status" value="1"/>
</dbReference>
<dbReference type="InterPro" id="IPR006091">
    <property type="entry name" value="Acyl-CoA_Oxase/DH_mid-dom"/>
</dbReference>
<organism evidence="10 11">
    <name type="scientific">Bosea psychrotolerans</name>
    <dbReference type="NCBI Taxonomy" id="1871628"/>
    <lineage>
        <taxon>Bacteria</taxon>
        <taxon>Pseudomonadati</taxon>
        <taxon>Pseudomonadota</taxon>
        <taxon>Alphaproteobacteria</taxon>
        <taxon>Hyphomicrobiales</taxon>
        <taxon>Boseaceae</taxon>
        <taxon>Bosea</taxon>
    </lineage>
</organism>
<dbReference type="InterPro" id="IPR036250">
    <property type="entry name" value="AcylCo_DH-like_C"/>
</dbReference>
<keyword evidence="4 6" id="KW-0274">FAD</keyword>
<dbReference type="InterPro" id="IPR006089">
    <property type="entry name" value="Acyl-CoA_DH_CS"/>
</dbReference>
<accession>A0A2S4LZB9</accession>
<evidence type="ECO:0000256" key="3">
    <source>
        <dbReference type="ARBA" id="ARBA00022630"/>
    </source>
</evidence>
<protein>
    <submittedName>
        <fullName evidence="10">Acyl-CoA dehydrogenase</fullName>
    </submittedName>
</protein>
<feature type="domain" description="Acyl-CoA dehydrogenase/oxidase C-terminal" evidence="7">
    <location>
        <begin position="253"/>
        <end position="402"/>
    </location>
</feature>
<dbReference type="Gene3D" id="1.10.540.10">
    <property type="entry name" value="Acyl-CoA dehydrogenase/oxidase, N-terminal domain"/>
    <property type="match status" value="1"/>
</dbReference>
<comment type="similarity">
    <text evidence="2 6">Belongs to the acyl-CoA dehydrogenase family.</text>
</comment>
<name>A0A2S4LZB9_9HYPH</name>
<keyword evidence="5 6" id="KW-0560">Oxidoreductase</keyword>
<dbReference type="PROSITE" id="PS00072">
    <property type="entry name" value="ACYL_COA_DH_1"/>
    <property type="match status" value="1"/>
</dbReference>
<dbReference type="SUPFAM" id="SSF56645">
    <property type="entry name" value="Acyl-CoA dehydrogenase NM domain-like"/>
    <property type="match status" value="1"/>
</dbReference>
<comment type="cofactor">
    <cofactor evidence="1 6">
        <name>FAD</name>
        <dbReference type="ChEBI" id="CHEBI:57692"/>
    </cofactor>
</comment>
<dbReference type="InterPro" id="IPR009075">
    <property type="entry name" value="AcylCo_DH/oxidase_C"/>
</dbReference>
<dbReference type="Pfam" id="PF00441">
    <property type="entry name" value="Acyl-CoA_dh_1"/>
    <property type="match status" value="1"/>
</dbReference>
<dbReference type="PANTHER" id="PTHR43884:SF22">
    <property type="entry name" value="BLR3437 PROTEIN"/>
    <property type="match status" value="1"/>
</dbReference>
<dbReference type="EMBL" id="PQFZ01000017">
    <property type="protein sequence ID" value="POR47812.1"/>
    <property type="molecule type" value="Genomic_DNA"/>
</dbReference>
<dbReference type="InterPro" id="IPR037069">
    <property type="entry name" value="AcylCoA_DH/ox_N_sf"/>
</dbReference>
<dbReference type="InterPro" id="IPR009100">
    <property type="entry name" value="AcylCoA_DH/oxidase_NM_dom_sf"/>
</dbReference>
<dbReference type="AlphaFoldDB" id="A0A2S4LZB9"/>
<evidence type="ECO:0000259" key="9">
    <source>
        <dbReference type="Pfam" id="PF02771"/>
    </source>
</evidence>
<evidence type="ECO:0000256" key="1">
    <source>
        <dbReference type="ARBA" id="ARBA00001974"/>
    </source>
</evidence>
<evidence type="ECO:0000256" key="2">
    <source>
        <dbReference type="ARBA" id="ARBA00009347"/>
    </source>
</evidence>
<keyword evidence="11" id="KW-1185">Reference proteome</keyword>
<dbReference type="SUPFAM" id="SSF47203">
    <property type="entry name" value="Acyl-CoA dehydrogenase C-terminal domain-like"/>
    <property type="match status" value="1"/>
</dbReference>
<dbReference type="FunFam" id="1.20.140.10:FF:000001">
    <property type="entry name" value="Acyl-CoA dehydrogenase"/>
    <property type="match status" value="1"/>
</dbReference>
<evidence type="ECO:0000256" key="5">
    <source>
        <dbReference type="ARBA" id="ARBA00023002"/>
    </source>
</evidence>
<dbReference type="Proteomes" id="UP000236919">
    <property type="component" value="Unassembled WGS sequence"/>
</dbReference>
<evidence type="ECO:0000256" key="6">
    <source>
        <dbReference type="RuleBase" id="RU362125"/>
    </source>
</evidence>
<evidence type="ECO:0000259" key="8">
    <source>
        <dbReference type="Pfam" id="PF02770"/>
    </source>
</evidence>
<comment type="caution">
    <text evidence="10">The sequence shown here is derived from an EMBL/GenBank/DDBJ whole genome shotgun (WGS) entry which is preliminary data.</text>
</comment>
<dbReference type="Gene3D" id="2.40.110.10">
    <property type="entry name" value="Butyryl-CoA Dehydrogenase, subunit A, domain 2"/>
    <property type="match status" value="1"/>
</dbReference>